<evidence type="ECO:0000256" key="3">
    <source>
        <dbReference type="ARBA" id="ARBA00012961"/>
    </source>
</evidence>
<accession>A0ABQ3JJ47</accession>
<comment type="caution">
    <text evidence="14">The sequence shown here is derived from an EMBL/GenBank/DDBJ whole genome shotgun (WGS) entry which is preliminary data.</text>
</comment>
<dbReference type="Proteomes" id="UP000605897">
    <property type="component" value="Unassembled WGS sequence"/>
</dbReference>
<dbReference type="Gene3D" id="3.30.63.10">
    <property type="entry name" value="Guanylate Kinase phosphate binding domain"/>
    <property type="match status" value="1"/>
</dbReference>
<keyword evidence="6 11" id="KW-0547">Nucleotide-binding</keyword>
<dbReference type="RefSeq" id="WP_191249181.1">
    <property type="nucleotide sequence ID" value="NZ_BNAU01000013.1"/>
</dbReference>
<comment type="function">
    <text evidence="1 11">Essential for recycling GMP and indirectly, cGMP.</text>
</comment>
<dbReference type="InterPro" id="IPR020590">
    <property type="entry name" value="Guanylate_kinase_CS"/>
</dbReference>
<evidence type="ECO:0000256" key="9">
    <source>
        <dbReference type="ARBA" id="ARBA00030128"/>
    </source>
</evidence>
<dbReference type="SMART" id="SM00072">
    <property type="entry name" value="GuKc"/>
    <property type="match status" value="1"/>
</dbReference>
<evidence type="ECO:0000256" key="2">
    <source>
        <dbReference type="ARBA" id="ARBA00005790"/>
    </source>
</evidence>
<dbReference type="InterPro" id="IPR008145">
    <property type="entry name" value="GK/Ca_channel_bsu"/>
</dbReference>
<evidence type="ECO:0000256" key="4">
    <source>
        <dbReference type="ARBA" id="ARBA00016296"/>
    </source>
</evidence>
<feature type="binding site" evidence="11">
    <location>
        <begin position="42"/>
        <end position="49"/>
    </location>
    <ligand>
        <name>ATP</name>
        <dbReference type="ChEBI" id="CHEBI:30616"/>
    </ligand>
</feature>
<keyword evidence="8 11" id="KW-0067">ATP-binding</keyword>
<keyword evidence="7 11" id="KW-0418">Kinase</keyword>
<dbReference type="HAMAP" id="MF_00328">
    <property type="entry name" value="Guanylate_kinase"/>
    <property type="match status" value="1"/>
</dbReference>
<proteinExistence type="inferred from homology"/>
<protein>
    <recommendedName>
        <fullName evidence="4 11">Guanylate kinase</fullName>
        <ecNumber evidence="3 11">2.7.4.8</ecNumber>
    </recommendedName>
    <alternativeName>
        <fullName evidence="9 11">GMP kinase</fullName>
    </alternativeName>
</protein>
<name>A0ABQ3JJ47_9PSEU</name>
<dbReference type="EMBL" id="BNAU01000013">
    <property type="protein sequence ID" value="GHF28031.1"/>
    <property type="molecule type" value="Genomic_DNA"/>
</dbReference>
<evidence type="ECO:0000313" key="14">
    <source>
        <dbReference type="EMBL" id="GHF28031.1"/>
    </source>
</evidence>
<dbReference type="PROSITE" id="PS00856">
    <property type="entry name" value="GUANYLATE_KINASE_1"/>
    <property type="match status" value="1"/>
</dbReference>
<dbReference type="SUPFAM" id="SSF52540">
    <property type="entry name" value="P-loop containing nucleoside triphosphate hydrolases"/>
    <property type="match status" value="1"/>
</dbReference>
<organism evidence="14 15">
    <name type="scientific">Amycolatopsis deserti</name>
    <dbReference type="NCBI Taxonomy" id="185696"/>
    <lineage>
        <taxon>Bacteria</taxon>
        <taxon>Bacillati</taxon>
        <taxon>Actinomycetota</taxon>
        <taxon>Actinomycetes</taxon>
        <taxon>Pseudonocardiales</taxon>
        <taxon>Pseudonocardiaceae</taxon>
        <taxon>Amycolatopsis</taxon>
    </lineage>
</organism>
<dbReference type="NCBIfam" id="TIGR03263">
    <property type="entry name" value="guanyl_kin"/>
    <property type="match status" value="1"/>
</dbReference>
<evidence type="ECO:0000256" key="11">
    <source>
        <dbReference type="HAMAP-Rule" id="MF_00328"/>
    </source>
</evidence>
<reference evidence="15" key="1">
    <citation type="journal article" date="2019" name="Int. J. Syst. Evol. Microbiol.">
        <title>The Global Catalogue of Microorganisms (GCM) 10K type strain sequencing project: providing services to taxonomists for standard genome sequencing and annotation.</title>
        <authorList>
            <consortium name="The Broad Institute Genomics Platform"/>
            <consortium name="The Broad Institute Genome Sequencing Center for Infectious Disease"/>
            <person name="Wu L."/>
            <person name="Ma J."/>
        </authorList>
    </citation>
    <scope>NUCLEOTIDE SEQUENCE [LARGE SCALE GENOMIC DNA]</scope>
    <source>
        <strain evidence="15">CGMCC 4.7677</strain>
    </source>
</reference>
<keyword evidence="11" id="KW-0963">Cytoplasm</keyword>
<dbReference type="CDD" id="cd00071">
    <property type="entry name" value="GMPK"/>
    <property type="match status" value="1"/>
</dbReference>
<evidence type="ECO:0000259" key="13">
    <source>
        <dbReference type="PROSITE" id="PS50052"/>
    </source>
</evidence>
<evidence type="ECO:0000313" key="15">
    <source>
        <dbReference type="Proteomes" id="UP000605897"/>
    </source>
</evidence>
<dbReference type="PANTHER" id="PTHR23117">
    <property type="entry name" value="GUANYLATE KINASE-RELATED"/>
    <property type="match status" value="1"/>
</dbReference>
<sequence>MSDTGSDRVTVAGGHAGPATHREPVPDQARRGSRSRLTVVSGPSGVGKSSVVGALRRLDPDIYFSVSVTTRAPRPGEVDGVHYHFIDRATFDKMVAAGELLEHAEFTGNCYGTPREPVERALAQGRPAVLEIELQGARQVRAAMPDARLVMLMPPSWDELVGRLKGRGTEEEAAVSARLAEAERELAAAGEFDVRLVNADVGEAARQLLDLLRGDHRLHEQNSGA</sequence>
<evidence type="ECO:0000256" key="12">
    <source>
        <dbReference type="SAM" id="MobiDB-lite"/>
    </source>
</evidence>
<evidence type="ECO:0000256" key="7">
    <source>
        <dbReference type="ARBA" id="ARBA00022777"/>
    </source>
</evidence>
<gene>
    <name evidence="11" type="primary">gmk</name>
    <name evidence="14" type="ORF">GCM10017786_72630</name>
</gene>
<comment type="subcellular location">
    <subcellularLocation>
        <location evidence="11">Cytoplasm</location>
    </subcellularLocation>
</comment>
<evidence type="ECO:0000256" key="1">
    <source>
        <dbReference type="ARBA" id="ARBA00003531"/>
    </source>
</evidence>
<evidence type="ECO:0000256" key="10">
    <source>
        <dbReference type="ARBA" id="ARBA00048594"/>
    </source>
</evidence>
<dbReference type="InterPro" id="IPR008144">
    <property type="entry name" value="Guanylate_kin-like_dom"/>
</dbReference>
<dbReference type="Pfam" id="PF00625">
    <property type="entry name" value="Guanylate_kin"/>
    <property type="match status" value="1"/>
</dbReference>
<evidence type="ECO:0000256" key="8">
    <source>
        <dbReference type="ARBA" id="ARBA00022840"/>
    </source>
</evidence>
<dbReference type="InterPro" id="IPR017665">
    <property type="entry name" value="Guanylate_kinase"/>
</dbReference>
<feature type="domain" description="Guanylate kinase-like" evidence="13">
    <location>
        <begin position="35"/>
        <end position="213"/>
    </location>
</feature>
<feature type="compositionally biased region" description="Basic and acidic residues" evidence="12">
    <location>
        <begin position="20"/>
        <end position="30"/>
    </location>
</feature>
<keyword evidence="5 11" id="KW-0808">Transferase</keyword>
<dbReference type="PROSITE" id="PS50052">
    <property type="entry name" value="GUANYLATE_KINASE_2"/>
    <property type="match status" value="1"/>
</dbReference>
<feature type="region of interest" description="Disordered" evidence="12">
    <location>
        <begin position="1"/>
        <end position="47"/>
    </location>
</feature>
<comment type="catalytic activity">
    <reaction evidence="10 11">
        <text>GMP + ATP = GDP + ADP</text>
        <dbReference type="Rhea" id="RHEA:20780"/>
        <dbReference type="ChEBI" id="CHEBI:30616"/>
        <dbReference type="ChEBI" id="CHEBI:58115"/>
        <dbReference type="ChEBI" id="CHEBI:58189"/>
        <dbReference type="ChEBI" id="CHEBI:456216"/>
        <dbReference type="EC" id="2.7.4.8"/>
    </reaction>
</comment>
<comment type="similarity">
    <text evidence="2 11">Belongs to the guanylate kinase family.</text>
</comment>
<dbReference type="InterPro" id="IPR027417">
    <property type="entry name" value="P-loop_NTPase"/>
</dbReference>
<dbReference type="PANTHER" id="PTHR23117:SF13">
    <property type="entry name" value="GUANYLATE KINASE"/>
    <property type="match status" value="1"/>
</dbReference>
<dbReference type="EC" id="2.7.4.8" evidence="3 11"/>
<keyword evidence="15" id="KW-1185">Reference proteome</keyword>
<dbReference type="Gene3D" id="3.40.50.300">
    <property type="entry name" value="P-loop containing nucleotide triphosphate hydrolases"/>
    <property type="match status" value="1"/>
</dbReference>
<evidence type="ECO:0000256" key="6">
    <source>
        <dbReference type="ARBA" id="ARBA00022741"/>
    </source>
</evidence>
<evidence type="ECO:0000256" key="5">
    <source>
        <dbReference type="ARBA" id="ARBA00022679"/>
    </source>
</evidence>